<dbReference type="Pfam" id="PF09335">
    <property type="entry name" value="VTT_dom"/>
    <property type="match status" value="1"/>
</dbReference>
<proteinExistence type="predicted"/>
<dbReference type="EMBL" id="BKAM01000001">
    <property type="protein sequence ID" value="GEP71546.1"/>
    <property type="molecule type" value="Genomic_DNA"/>
</dbReference>
<dbReference type="AlphaFoldDB" id="A0A512PK20"/>
<feature type="transmembrane region" description="Helical" evidence="1">
    <location>
        <begin position="137"/>
        <end position="155"/>
    </location>
</feature>
<feature type="transmembrane region" description="Helical" evidence="1">
    <location>
        <begin position="7"/>
        <end position="29"/>
    </location>
</feature>
<feature type="transmembrane region" description="Helical" evidence="1">
    <location>
        <begin position="167"/>
        <end position="184"/>
    </location>
</feature>
<feature type="transmembrane region" description="Helical" evidence="1">
    <location>
        <begin position="196"/>
        <end position="214"/>
    </location>
</feature>
<evidence type="ECO:0000256" key="1">
    <source>
        <dbReference type="SAM" id="Phobius"/>
    </source>
</evidence>
<accession>A0A512PK20</accession>
<feature type="domain" description="VTT" evidence="2">
    <location>
        <begin position="73"/>
        <end position="187"/>
    </location>
</feature>
<evidence type="ECO:0000313" key="3">
    <source>
        <dbReference type="EMBL" id="GEP71546.1"/>
    </source>
</evidence>
<dbReference type="InterPro" id="IPR032816">
    <property type="entry name" value="VTT_dom"/>
</dbReference>
<comment type="caution">
    <text evidence="3">The sequence shown here is derived from an EMBL/GenBank/DDBJ whole genome shotgun (WGS) entry which is preliminary data.</text>
</comment>
<dbReference type="STRING" id="1423795.FD12_GL000616"/>
<evidence type="ECO:0000313" key="4">
    <source>
        <dbReference type="Proteomes" id="UP000321569"/>
    </source>
</evidence>
<gene>
    <name evidence="3" type="ORF">LRA02_04140</name>
</gene>
<dbReference type="OrthoDB" id="2360723at2"/>
<dbReference type="Proteomes" id="UP000321569">
    <property type="component" value="Unassembled WGS sequence"/>
</dbReference>
<keyword evidence="1" id="KW-0472">Membrane</keyword>
<keyword evidence="1" id="KW-1133">Transmembrane helix</keyword>
<sequence>MKKQFETVILIIAAIIGLIFLGLLIIRFAPKIQPLFNAGAGRQWILNHFQSNSPVDLISFSILLMVFSIIPGLPASVIGLLAGVCFGHWLGFGINVIGITMGNFIGATFLKSISQHLVKQHPSRLYTDLVNMRHPKLGVIIGYSIPFIPSFLVNVAATDLKFPANQLFGLCLTGSLVTSALYSFSGDALFQGNFKLLILLIGVMVVLVGLVWLIRMDRKRAA</sequence>
<name>A0A512PK20_9LACO</name>
<keyword evidence="1" id="KW-0812">Transmembrane</keyword>
<reference evidence="3 4" key="1">
    <citation type="submission" date="2019-07" db="EMBL/GenBank/DDBJ databases">
        <title>Whole genome shotgun sequence of Lactobacillus rapi NBRC 109618.</title>
        <authorList>
            <person name="Hosoyama A."/>
            <person name="Uohara A."/>
            <person name="Ohji S."/>
            <person name="Ichikawa N."/>
        </authorList>
    </citation>
    <scope>NUCLEOTIDE SEQUENCE [LARGE SCALE GENOMIC DNA]</scope>
    <source>
        <strain evidence="3 4">NBRC 109618</strain>
    </source>
</reference>
<dbReference type="RefSeq" id="WP_056983007.1">
    <property type="nucleotide sequence ID" value="NZ_BKAM01000001.1"/>
</dbReference>
<organism evidence="3 4">
    <name type="scientific">Lentilactobacillus rapi</name>
    <dbReference type="NCBI Taxonomy" id="481723"/>
    <lineage>
        <taxon>Bacteria</taxon>
        <taxon>Bacillati</taxon>
        <taxon>Bacillota</taxon>
        <taxon>Bacilli</taxon>
        <taxon>Lactobacillales</taxon>
        <taxon>Lactobacillaceae</taxon>
        <taxon>Lentilactobacillus</taxon>
    </lineage>
</organism>
<evidence type="ECO:0000259" key="2">
    <source>
        <dbReference type="Pfam" id="PF09335"/>
    </source>
</evidence>
<protein>
    <submittedName>
        <fullName evidence="3">TVP38/TMEM64 family protein</fullName>
    </submittedName>
</protein>
<feature type="transmembrane region" description="Helical" evidence="1">
    <location>
        <begin position="57"/>
        <end position="82"/>
    </location>
</feature>
<feature type="transmembrane region" description="Helical" evidence="1">
    <location>
        <begin position="89"/>
        <end position="110"/>
    </location>
</feature>